<accession>A0A2C9UCL8</accession>
<protein>
    <submittedName>
        <fullName evidence="1">Uncharacterized protein</fullName>
    </submittedName>
</protein>
<organism evidence="1">
    <name type="scientific">Manihot esculenta</name>
    <name type="common">Cassava</name>
    <name type="synonym">Jatropha manihot</name>
    <dbReference type="NCBI Taxonomy" id="3983"/>
    <lineage>
        <taxon>Eukaryota</taxon>
        <taxon>Viridiplantae</taxon>
        <taxon>Streptophyta</taxon>
        <taxon>Embryophyta</taxon>
        <taxon>Tracheophyta</taxon>
        <taxon>Spermatophyta</taxon>
        <taxon>Magnoliopsida</taxon>
        <taxon>eudicotyledons</taxon>
        <taxon>Gunneridae</taxon>
        <taxon>Pentapetalae</taxon>
        <taxon>rosids</taxon>
        <taxon>fabids</taxon>
        <taxon>Malpighiales</taxon>
        <taxon>Euphorbiaceae</taxon>
        <taxon>Crotonoideae</taxon>
        <taxon>Manihoteae</taxon>
        <taxon>Manihot</taxon>
    </lineage>
</organism>
<sequence>MQAWLGGFDFVHDSQGKRQHSESGICGSEYLHVCNVSNLNVGLWTLWVPMLC</sequence>
<gene>
    <name evidence="1" type="ORF">MANES_15G028600</name>
</gene>
<dbReference type="EMBL" id="CM004401">
    <property type="protein sequence ID" value="OAY27941.1"/>
    <property type="molecule type" value="Genomic_DNA"/>
</dbReference>
<evidence type="ECO:0000313" key="1">
    <source>
        <dbReference type="EMBL" id="OAY27941.1"/>
    </source>
</evidence>
<reference evidence="1" key="1">
    <citation type="submission" date="2016-02" db="EMBL/GenBank/DDBJ databases">
        <title>WGS assembly of Manihot esculenta.</title>
        <authorList>
            <person name="Bredeson J.V."/>
            <person name="Prochnik S.E."/>
            <person name="Lyons J.B."/>
            <person name="Schmutz J."/>
            <person name="Grimwood J."/>
            <person name="Vrebalov J."/>
            <person name="Bart R.S."/>
            <person name="Amuge T."/>
            <person name="Ferguson M.E."/>
            <person name="Green R."/>
            <person name="Putnam N."/>
            <person name="Stites J."/>
            <person name="Rounsley S."/>
            <person name="Rokhsar D.S."/>
        </authorList>
    </citation>
    <scope>NUCLEOTIDE SEQUENCE [LARGE SCALE GENOMIC DNA]</scope>
    <source>
        <tissue evidence="1">Leaf</tissue>
    </source>
</reference>
<proteinExistence type="predicted"/>
<dbReference type="AlphaFoldDB" id="A0A2C9UCL8"/>
<name>A0A2C9UCL8_MANES</name>